<organism evidence="3 4">
    <name type="scientific">Cutibacterium acnes</name>
    <name type="common">Propionibacterium acnes</name>
    <dbReference type="NCBI Taxonomy" id="1747"/>
    <lineage>
        <taxon>Bacteria</taxon>
        <taxon>Bacillati</taxon>
        <taxon>Actinomycetota</taxon>
        <taxon>Actinomycetes</taxon>
        <taxon>Propionibacteriales</taxon>
        <taxon>Propionibacteriaceae</taxon>
        <taxon>Cutibacterium</taxon>
    </lineage>
</organism>
<keyword evidence="1" id="KW-1133">Transmembrane helix</keyword>
<feature type="transmembrane region" description="Helical" evidence="1">
    <location>
        <begin position="12"/>
        <end position="30"/>
    </location>
</feature>
<evidence type="ECO:0000313" key="4">
    <source>
        <dbReference type="Proteomes" id="UP000226191"/>
    </source>
</evidence>
<dbReference type="RefSeq" id="WP_002534194.1">
    <property type="nucleotide sequence ID" value="NZ_CM008362.1"/>
</dbReference>
<sequence>MARDERGGGSVSVWMLLMVPVILVMAGLVFDGSRQISATQAAQDAAVAASRAGTDAAATPQLAGHDGAAVAVQAARQALSAAGVDGSVQEDGSTITVTTSQSRPTVFLSAIGISQVTGHGQAHAQLVGPGERP</sequence>
<keyword evidence="1" id="KW-0472">Membrane</keyword>
<dbReference type="Proteomes" id="UP000226191">
    <property type="component" value="Plasmid p11_78"/>
</dbReference>
<protein>
    <submittedName>
        <fullName evidence="3">Pilus assembly protein TadE</fullName>
    </submittedName>
</protein>
<dbReference type="Pfam" id="PF13400">
    <property type="entry name" value="Tad"/>
    <property type="match status" value="1"/>
</dbReference>
<name>A0AA44TGX6_CUTAC</name>
<dbReference type="InterPro" id="IPR028087">
    <property type="entry name" value="Tad_N"/>
</dbReference>
<dbReference type="AlphaFoldDB" id="A0AA44TGX6"/>
<accession>A0AA44TGX6</accession>
<gene>
    <name evidence="3" type="ORF">B1B09_12740</name>
</gene>
<comment type="caution">
    <text evidence="3">The sequence shown here is derived from an EMBL/GenBank/DDBJ whole genome shotgun (WGS) entry which is preliminary data.</text>
</comment>
<geneLocation type="plasmid" evidence="3 4">
    <name>p11_78</name>
</geneLocation>
<reference evidence="3 4" key="1">
    <citation type="submission" date="2017-02" db="EMBL/GenBank/DDBJ databases">
        <title>Prevalence of linear plasmids in Cutibacterium acnes isolates obtained from cancerous prostatic tissue.</title>
        <authorList>
            <person name="Davidsson S."/>
            <person name="Bruggemann H."/>
        </authorList>
    </citation>
    <scope>NUCLEOTIDE SEQUENCE [LARGE SCALE GENOMIC DNA]</scope>
    <source>
        <strain evidence="3 4">11-78</strain>
        <plasmid evidence="3 4">p11_78</plasmid>
    </source>
</reference>
<proteinExistence type="predicted"/>
<evidence type="ECO:0000313" key="3">
    <source>
        <dbReference type="EMBL" id="PGF31225.1"/>
    </source>
</evidence>
<keyword evidence="3" id="KW-0614">Plasmid</keyword>
<keyword evidence="1" id="KW-0812">Transmembrane</keyword>
<evidence type="ECO:0000256" key="1">
    <source>
        <dbReference type="SAM" id="Phobius"/>
    </source>
</evidence>
<dbReference type="EMBL" id="MVCE01000015">
    <property type="protein sequence ID" value="PGF31225.1"/>
    <property type="molecule type" value="Genomic_DNA"/>
</dbReference>
<evidence type="ECO:0000259" key="2">
    <source>
        <dbReference type="Pfam" id="PF13400"/>
    </source>
</evidence>
<feature type="domain" description="Putative Flp pilus-assembly TadG-like N-terminal" evidence="2">
    <location>
        <begin position="9"/>
        <end position="53"/>
    </location>
</feature>